<comment type="caution">
    <text evidence="3">The sequence shown here is derived from an EMBL/GenBank/DDBJ whole genome shotgun (WGS) entry which is preliminary data.</text>
</comment>
<name>A0A2T0X3N8_9RHOB</name>
<proteinExistence type="predicted"/>
<dbReference type="Gene3D" id="2.70.98.70">
    <property type="match status" value="1"/>
</dbReference>
<evidence type="ECO:0000259" key="2">
    <source>
        <dbReference type="Pfam" id="PF07940"/>
    </source>
</evidence>
<dbReference type="RefSeq" id="WP_245883817.1">
    <property type="nucleotide sequence ID" value="NZ_PVTT01000002.1"/>
</dbReference>
<feature type="domain" description="Heparinase II/III-like C-terminal" evidence="2">
    <location>
        <begin position="304"/>
        <end position="554"/>
    </location>
</feature>
<evidence type="ECO:0000313" key="3">
    <source>
        <dbReference type="EMBL" id="PRY93559.1"/>
    </source>
</evidence>
<dbReference type="Gene3D" id="1.50.10.100">
    <property type="entry name" value="Chondroitin AC/alginate lyase"/>
    <property type="match status" value="1"/>
</dbReference>
<protein>
    <submittedName>
        <fullName evidence="3">Putative heparinase superfamily protein</fullName>
    </submittedName>
</protein>
<reference evidence="3 4" key="1">
    <citation type="submission" date="2018-03" db="EMBL/GenBank/DDBJ databases">
        <title>Genomic Encyclopedia of Archaeal and Bacterial Type Strains, Phase II (KMG-II): from individual species to whole genera.</title>
        <authorList>
            <person name="Goeker M."/>
        </authorList>
    </citation>
    <scope>NUCLEOTIDE SEQUENCE [LARGE SCALE GENOMIC DNA]</scope>
    <source>
        <strain evidence="3 4">DSM 29318</strain>
    </source>
</reference>
<sequence length="570" mass="60297">MAATGLRRPAAGEGPTFRDRLHARLAARARPASGFLAQPEPRSIGREARGRQLLAGNLLFAGHLVEAPGVPPWDLAPPDAAWTAELHGFEWLDDLAAVGTPAARDLAQDWTFAWVLRFGRGRGPGWTPALAGRRLIRWTHHAILLLAGRGEADQKAFLAALAAQAAFVSRRWRAAAPGLPRFEALTGLLHAALSLGGVASRASFAPDALARSCEREIGPDGGLATRSPEDLSEVLTLLGWAAEAMEVAGRGCPLPVTRAMERIAPALRALRHADGTLARFHGGGQGVEGRLDAALAASPACGRLAEGAAMGFRRLAAGRTVLIADAARPPTGATGAEGHASTAAVEVSSGRRQLIVSCGAGRGFGRDWRRAARATASHSVLMIEGESSARVARPGPGGRAPLEGGPREVRAVAAAGTLEVAHDGWRSRFGLTHARQLRMDQDGRRVDGADSFVTLDDADRAVLARALRRAGADGLVWALRFHLHPDTDAFAGDAGETAFLTLPSGEAWTFGHDAPVALTIEPSVFLEAGRLRPRASRQVVLRGVLGQAGLRVGWRLEKARDMPDFFRDLR</sequence>
<comment type="subcellular location">
    <subcellularLocation>
        <location evidence="1">Cell envelope</location>
    </subcellularLocation>
</comment>
<dbReference type="Proteomes" id="UP000238801">
    <property type="component" value="Unassembled WGS sequence"/>
</dbReference>
<dbReference type="GO" id="GO:0030313">
    <property type="term" value="C:cell envelope"/>
    <property type="evidence" value="ECO:0007669"/>
    <property type="project" value="UniProtKB-SubCell"/>
</dbReference>
<dbReference type="InterPro" id="IPR012480">
    <property type="entry name" value="Hepar_II_III_C"/>
</dbReference>
<dbReference type="Pfam" id="PF07940">
    <property type="entry name" value="Hepar_II_III_C"/>
    <property type="match status" value="1"/>
</dbReference>
<gene>
    <name evidence="3" type="ORF">BCF33_2432</name>
</gene>
<accession>A0A2T0X3N8</accession>
<dbReference type="AlphaFoldDB" id="A0A2T0X3N8"/>
<organism evidence="3 4">
    <name type="scientific">Hasllibacter halocynthiae</name>
    <dbReference type="NCBI Taxonomy" id="595589"/>
    <lineage>
        <taxon>Bacteria</taxon>
        <taxon>Pseudomonadati</taxon>
        <taxon>Pseudomonadota</taxon>
        <taxon>Alphaproteobacteria</taxon>
        <taxon>Rhodobacterales</taxon>
        <taxon>Roseobacteraceae</taxon>
        <taxon>Hasllibacter</taxon>
    </lineage>
</organism>
<evidence type="ECO:0000256" key="1">
    <source>
        <dbReference type="ARBA" id="ARBA00004196"/>
    </source>
</evidence>
<dbReference type="EMBL" id="PVTT01000002">
    <property type="protein sequence ID" value="PRY93559.1"/>
    <property type="molecule type" value="Genomic_DNA"/>
</dbReference>
<dbReference type="InterPro" id="IPR008929">
    <property type="entry name" value="Chondroitin_lyas"/>
</dbReference>
<dbReference type="GO" id="GO:0016829">
    <property type="term" value="F:lyase activity"/>
    <property type="evidence" value="ECO:0007669"/>
    <property type="project" value="InterPro"/>
</dbReference>
<evidence type="ECO:0000313" key="4">
    <source>
        <dbReference type="Proteomes" id="UP000238801"/>
    </source>
</evidence>
<keyword evidence="4" id="KW-1185">Reference proteome</keyword>